<gene>
    <name evidence="5" type="ORF">GS429_00990</name>
</gene>
<keyword evidence="6" id="KW-1185">Reference proteome</keyword>
<name>A0A6B0VI93_9EURY</name>
<evidence type="ECO:0000256" key="2">
    <source>
        <dbReference type="SAM" id="Phobius"/>
    </source>
</evidence>
<dbReference type="EMBL" id="WUYX01000004">
    <property type="protein sequence ID" value="MXV60666.1"/>
    <property type="molecule type" value="Genomic_DNA"/>
</dbReference>
<feature type="region of interest" description="Disordered" evidence="1">
    <location>
        <begin position="248"/>
        <end position="292"/>
    </location>
</feature>
<sequence length="367" mass="39653">MNFRTGLLIVLVVIGAATGFGPTAAVEPTQDDSMTAVGAPEEIDADETRLEVSLQSDGSAEWTVQYRMRLDDNESVDAFESLREDIADDPDAYTAQFVDRIDATVETARDATDREMSADGFAVETSRQTLGTEYGFVTYSFHWHGFAAADGDELHAGDAIEGIYLGDDTRLSIDWPDDYDLVSVEPEPDDRRDNLVIWHGSQTEFVSDEPSVVVSTGGIGIEGIAIGAGLLAIVVAAVGGAWWYRTRSETGATDDGTPSRAAVGPDDAKTEVGSGSGPAPTTDSGPDPRGDLLSNEEQVLRLLEEYDGRMKQQAVIEELEWTDAKTSKVVSGLREEGKLESFRLGRENVLTLPDDHSASDRDPVRNN</sequence>
<organism evidence="5 6">
    <name type="scientific">Natronorubrum halalkaliphilum</name>
    <dbReference type="NCBI Taxonomy" id="2691917"/>
    <lineage>
        <taxon>Archaea</taxon>
        <taxon>Methanobacteriati</taxon>
        <taxon>Methanobacteriota</taxon>
        <taxon>Stenosarchaea group</taxon>
        <taxon>Halobacteria</taxon>
        <taxon>Halobacteriales</taxon>
        <taxon>Natrialbaceae</taxon>
        <taxon>Natronorubrum</taxon>
    </lineage>
</organism>
<evidence type="ECO:0000259" key="3">
    <source>
        <dbReference type="Pfam" id="PF24034"/>
    </source>
</evidence>
<dbReference type="Proteomes" id="UP000434101">
    <property type="component" value="Unassembled WGS sequence"/>
</dbReference>
<protein>
    <submittedName>
        <fullName evidence="5">Uncharacterized protein</fullName>
    </submittedName>
</protein>
<comment type="caution">
    <text evidence="5">The sequence shown here is derived from an EMBL/GenBank/DDBJ whole genome shotgun (WGS) entry which is preliminary data.</text>
</comment>
<keyword evidence="2" id="KW-0812">Transmembrane</keyword>
<reference evidence="5 6" key="1">
    <citation type="submission" date="2020-01" db="EMBL/GenBank/DDBJ databases">
        <title>Natronorubrum sp. JWXQ-INN 674 isolated from Inner Mongolia Autonomous Region of China.</title>
        <authorList>
            <person name="Xue Q."/>
        </authorList>
    </citation>
    <scope>NUCLEOTIDE SEQUENCE [LARGE SCALE GENOMIC DNA]</scope>
    <source>
        <strain evidence="5 6">JWXQ-INN-674</strain>
    </source>
</reference>
<evidence type="ECO:0000313" key="6">
    <source>
        <dbReference type="Proteomes" id="UP000434101"/>
    </source>
</evidence>
<dbReference type="RefSeq" id="WP_160061855.1">
    <property type="nucleotide sequence ID" value="NZ_WUYX01000004.1"/>
</dbReference>
<dbReference type="Pfam" id="PF24034">
    <property type="entry name" value="DUF7343"/>
    <property type="match status" value="1"/>
</dbReference>
<feature type="compositionally biased region" description="Basic and acidic residues" evidence="1">
    <location>
        <begin position="353"/>
        <end position="367"/>
    </location>
</feature>
<keyword evidence="2" id="KW-0472">Membrane</keyword>
<dbReference type="Pfam" id="PF24036">
    <property type="entry name" value="DUF7345"/>
    <property type="match status" value="1"/>
</dbReference>
<feature type="transmembrane region" description="Helical" evidence="2">
    <location>
        <begin position="224"/>
        <end position="244"/>
    </location>
</feature>
<dbReference type="InterPro" id="IPR055769">
    <property type="entry name" value="DUF7345"/>
</dbReference>
<keyword evidence="2" id="KW-1133">Transmembrane helix</keyword>
<dbReference type="OrthoDB" id="27885at2157"/>
<feature type="domain" description="DUF7343" evidence="3">
    <location>
        <begin position="292"/>
        <end position="353"/>
    </location>
</feature>
<accession>A0A6B0VI93</accession>
<dbReference type="AlphaFoldDB" id="A0A6B0VI93"/>
<proteinExistence type="predicted"/>
<evidence type="ECO:0000313" key="5">
    <source>
        <dbReference type="EMBL" id="MXV60666.1"/>
    </source>
</evidence>
<dbReference type="InterPro" id="IPR055767">
    <property type="entry name" value="DUF7343"/>
</dbReference>
<feature type="region of interest" description="Disordered" evidence="1">
    <location>
        <begin position="347"/>
        <end position="367"/>
    </location>
</feature>
<feature type="domain" description="DUF7345" evidence="4">
    <location>
        <begin position="51"/>
        <end position="179"/>
    </location>
</feature>
<evidence type="ECO:0000256" key="1">
    <source>
        <dbReference type="SAM" id="MobiDB-lite"/>
    </source>
</evidence>
<evidence type="ECO:0000259" key="4">
    <source>
        <dbReference type="Pfam" id="PF24036"/>
    </source>
</evidence>